<keyword evidence="2" id="KW-0805">Transcription regulation</keyword>
<evidence type="ECO:0000259" key="5">
    <source>
        <dbReference type="PROSITE" id="PS50937"/>
    </source>
</evidence>
<dbReference type="PANTHER" id="PTHR30204">
    <property type="entry name" value="REDOX-CYCLING DRUG-SENSING TRANSCRIPTIONAL ACTIVATOR SOXR"/>
    <property type="match status" value="1"/>
</dbReference>
<organism evidence="6 7">
    <name type="scientific">Sporomusa malonica</name>
    <dbReference type="NCBI Taxonomy" id="112901"/>
    <lineage>
        <taxon>Bacteria</taxon>
        <taxon>Bacillati</taxon>
        <taxon>Bacillota</taxon>
        <taxon>Negativicutes</taxon>
        <taxon>Selenomonadales</taxon>
        <taxon>Sporomusaceae</taxon>
        <taxon>Sporomusa</taxon>
    </lineage>
</organism>
<dbReference type="Proteomes" id="UP000192738">
    <property type="component" value="Unassembled WGS sequence"/>
</dbReference>
<reference evidence="6 7" key="1">
    <citation type="submission" date="2017-04" db="EMBL/GenBank/DDBJ databases">
        <authorList>
            <person name="Afonso C.L."/>
            <person name="Miller P.J."/>
            <person name="Scott M.A."/>
            <person name="Spackman E."/>
            <person name="Goraichik I."/>
            <person name="Dimitrov K.M."/>
            <person name="Suarez D.L."/>
            <person name="Swayne D.E."/>
        </authorList>
    </citation>
    <scope>NUCLEOTIDE SEQUENCE [LARGE SCALE GENOMIC DNA]</scope>
    <source>
        <strain evidence="6 7">DSM 5090</strain>
    </source>
</reference>
<dbReference type="SMART" id="SM00422">
    <property type="entry name" value="HTH_MERR"/>
    <property type="match status" value="1"/>
</dbReference>
<dbReference type="PROSITE" id="PS50937">
    <property type="entry name" value="HTH_MERR_2"/>
    <property type="match status" value="1"/>
</dbReference>
<evidence type="ECO:0000256" key="4">
    <source>
        <dbReference type="ARBA" id="ARBA00023163"/>
    </source>
</evidence>
<feature type="domain" description="HTH merR-type" evidence="5">
    <location>
        <begin position="3"/>
        <end position="73"/>
    </location>
</feature>
<dbReference type="Gene3D" id="1.10.1660.10">
    <property type="match status" value="1"/>
</dbReference>
<dbReference type="GO" id="GO:0003677">
    <property type="term" value="F:DNA binding"/>
    <property type="evidence" value="ECO:0007669"/>
    <property type="project" value="UniProtKB-KW"/>
</dbReference>
<evidence type="ECO:0000256" key="1">
    <source>
        <dbReference type="ARBA" id="ARBA00022491"/>
    </source>
</evidence>
<keyword evidence="4" id="KW-0804">Transcription</keyword>
<dbReference type="InterPro" id="IPR011256">
    <property type="entry name" value="Reg_factor_effector_dom_sf"/>
</dbReference>
<proteinExistence type="predicted"/>
<dbReference type="SUPFAM" id="SSF46955">
    <property type="entry name" value="Putative DNA-binding domain"/>
    <property type="match status" value="1"/>
</dbReference>
<dbReference type="RefSeq" id="WP_084574519.1">
    <property type="nucleotide sequence ID" value="NZ_CP155572.1"/>
</dbReference>
<dbReference type="STRING" id="112901.SAMN04488500_103185"/>
<gene>
    <name evidence="6" type="ORF">SAMN04488500_103185</name>
</gene>
<dbReference type="InterPro" id="IPR009061">
    <property type="entry name" value="DNA-bd_dom_put_sf"/>
</dbReference>
<keyword evidence="7" id="KW-1185">Reference proteome</keyword>
<evidence type="ECO:0000256" key="2">
    <source>
        <dbReference type="ARBA" id="ARBA00023015"/>
    </source>
</evidence>
<dbReference type="EMBL" id="FWXI01000003">
    <property type="protein sequence ID" value="SMC46174.1"/>
    <property type="molecule type" value="Genomic_DNA"/>
</dbReference>
<dbReference type="AlphaFoldDB" id="A0A1W1ZCM3"/>
<dbReference type="InterPro" id="IPR000551">
    <property type="entry name" value="MerR-type_HTH_dom"/>
</dbReference>
<keyword evidence="1" id="KW-0678">Repressor</keyword>
<evidence type="ECO:0000256" key="3">
    <source>
        <dbReference type="ARBA" id="ARBA00023125"/>
    </source>
</evidence>
<dbReference type="SUPFAM" id="SSF55136">
    <property type="entry name" value="Probable bacterial effector-binding domain"/>
    <property type="match status" value="1"/>
</dbReference>
<sequence length="285" mass="32719">MNMLAIGQMAKKHNISERALRLYHDVGLLIPQHIDETTGYRYYALSQSTRIDTILQMKAMGLSLKQIKIMLDDHDLSAFEALLCEQLDMVETRINEWTAIRNALQRNLASCKNFQNSPMLNRVYVEYFPKRKIFYFDIEPYDFAVKSEIGKNYWKKALYTVKSALQERKLPPSYFGAVGGIIKQEDIMQHSLLCSGAFMLTQENNLNYVQEIIPAGTYVCILDKWIAGDSCSELRGITKLLDFIETNHYKIVGNYLGEVIAESSIFDPISSNVLVKMQIPVKIKH</sequence>
<evidence type="ECO:0000313" key="7">
    <source>
        <dbReference type="Proteomes" id="UP000192738"/>
    </source>
</evidence>
<dbReference type="Pfam" id="PF13411">
    <property type="entry name" value="MerR_1"/>
    <property type="match status" value="1"/>
</dbReference>
<protein>
    <submittedName>
        <fullName evidence="6">DNA-binding transcriptional regulator, MerR family</fullName>
    </submittedName>
</protein>
<evidence type="ECO:0000313" key="6">
    <source>
        <dbReference type="EMBL" id="SMC46174.1"/>
    </source>
</evidence>
<name>A0A1W1ZCM3_9FIRM</name>
<accession>A0A1W1ZCM3</accession>
<dbReference type="PANTHER" id="PTHR30204:SF69">
    <property type="entry name" value="MERR-FAMILY TRANSCRIPTIONAL REGULATOR"/>
    <property type="match status" value="1"/>
</dbReference>
<dbReference type="InterPro" id="IPR047057">
    <property type="entry name" value="MerR_fam"/>
</dbReference>
<dbReference type="CDD" id="cd01107">
    <property type="entry name" value="HTH_BmrR"/>
    <property type="match status" value="1"/>
</dbReference>
<dbReference type="Gene3D" id="3.20.80.10">
    <property type="entry name" value="Regulatory factor, effector binding domain"/>
    <property type="match status" value="1"/>
</dbReference>
<keyword evidence="3 6" id="KW-0238">DNA-binding</keyword>
<dbReference type="GO" id="GO:0003700">
    <property type="term" value="F:DNA-binding transcription factor activity"/>
    <property type="evidence" value="ECO:0007669"/>
    <property type="project" value="InterPro"/>
</dbReference>
<dbReference type="OrthoDB" id="9773308at2"/>